<organism evidence="1 2">
    <name type="scientific">Potamilus streckersoni</name>
    <dbReference type="NCBI Taxonomy" id="2493646"/>
    <lineage>
        <taxon>Eukaryota</taxon>
        <taxon>Metazoa</taxon>
        <taxon>Spiralia</taxon>
        <taxon>Lophotrochozoa</taxon>
        <taxon>Mollusca</taxon>
        <taxon>Bivalvia</taxon>
        <taxon>Autobranchia</taxon>
        <taxon>Heteroconchia</taxon>
        <taxon>Palaeoheterodonta</taxon>
        <taxon>Unionida</taxon>
        <taxon>Unionoidea</taxon>
        <taxon>Unionidae</taxon>
        <taxon>Ambleminae</taxon>
        <taxon>Lampsilini</taxon>
        <taxon>Potamilus</taxon>
    </lineage>
</organism>
<sequence>MKYVQDRRVNRSIHNITSDHIDWERNVQIAGQHYHVPPEIIKALITCGQNYSMAALFPIDPSKGHDPFQLVGKRHFSGSDSEGHHLDDDYNENEFGGNRSSNNAILNPLMNRTTNEELSKSVEKMCTSFCRNSSGENYGNRLV</sequence>
<name>A0AAE0VGX8_9BIVA</name>
<reference evidence="1" key="2">
    <citation type="journal article" date="2021" name="Genome Biol. Evol.">
        <title>Developing a high-quality reference genome for a parasitic bivalve with doubly uniparental inheritance (Bivalvia: Unionida).</title>
        <authorList>
            <person name="Smith C.H."/>
        </authorList>
    </citation>
    <scope>NUCLEOTIDE SEQUENCE</scope>
    <source>
        <strain evidence="1">CHS0354</strain>
        <tissue evidence="1">Mantle</tissue>
    </source>
</reference>
<protein>
    <submittedName>
        <fullName evidence="1">Uncharacterized protein</fullName>
    </submittedName>
</protein>
<comment type="caution">
    <text evidence="1">The sequence shown here is derived from an EMBL/GenBank/DDBJ whole genome shotgun (WGS) entry which is preliminary data.</text>
</comment>
<accession>A0AAE0VGX8</accession>
<gene>
    <name evidence="1" type="ORF">CHS0354_026453</name>
</gene>
<evidence type="ECO:0000313" key="2">
    <source>
        <dbReference type="Proteomes" id="UP001195483"/>
    </source>
</evidence>
<dbReference type="EMBL" id="JAEAOA010001578">
    <property type="protein sequence ID" value="KAK3577499.1"/>
    <property type="molecule type" value="Genomic_DNA"/>
</dbReference>
<reference evidence="1" key="3">
    <citation type="submission" date="2023-05" db="EMBL/GenBank/DDBJ databases">
        <authorList>
            <person name="Smith C.H."/>
        </authorList>
    </citation>
    <scope>NUCLEOTIDE SEQUENCE</scope>
    <source>
        <strain evidence="1">CHS0354</strain>
        <tissue evidence="1">Mantle</tissue>
    </source>
</reference>
<keyword evidence="2" id="KW-1185">Reference proteome</keyword>
<dbReference type="Proteomes" id="UP001195483">
    <property type="component" value="Unassembled WGS sequence"/>
</dbReference>
<proteinExistence type="predicted"/>
<evidence type="ECO:0000313" key="1">
    <source>
        <dbReference type="EMBL" id="KAK3577499.1"/>
    </source>
</evidence>
<reference evidence="1" key="1">
    <citation type="journal article" date="2021" name="Genome Biol. Evol.">
        <title>A High-Quality Reference Genome for a Parasitic Bivalve with Doubly Uniparental Inheritance (Bivalvia: Unionida).</title>
        <authorList>
            <person name="Smith C.H."/>
        </authorList>
    </citation>
    <scope>NUCLEOTIDE SEQUENCE</scope>
    <source>
        <strain evidence="1">CHS0354</strain>
    </source>
</reference>
<dbReference type="AlphaFoldDB" id="A0AAE0VGX8"/>